<accession>A0ABS4M9P9</accession>
<gene>
    <name evidence="1" type="ORF">J2Z21_009425</name>
</gene>
<evidence type="ECO:0008006" key="3">
    <source>
        <dbReference type="Google" id="ProtNLM"/>
    </source>
</evidence>
<name>A0ABS4M9P9_9ACTN</name>
<keyword evidence="2" id="KW-1185">Reference proteome</keyword>
<comment type="caution">
    <text evidence="1">The sequence shown here is derived from an EMBL/GenBank/DDBJ whole genome shotgun (WGS) entry which is preliminary data.</text>
</comment>
<evidence type="ECO:0000313" key="1">
    <source>
        <dbReference type="EMBL" id="MBP2056407.1"/>
    </source>
</evidence>
<organism evidence="1 2">
    <name type="scientific">Streptomyces griseochromogenes</name>
    <dbReference type="NCBI Taxonomy" id="68214"/>
    <lineage>
        <taxon>Bacteria</taxon>
        <taxon>Bacillati</taxon>
        <taxon>Actinomycetota</taxon>
        <taxon>Actinomycetes</taxon>
        <taxon>Kitasatosporales</taxon>
        <taxon>Streptomycetaceae</taxon>
        <taxon>Streptomyces</taxon>
    </lineage>
</organism>
<sequence>MAAIERLRQHWSPDQVVWLAETATAEYAELGEGLVPRPGQALRSDMSPIEFVGAMGLMELQELARGGRDDRAVEG</sequence>
<reference evidence="1 2" key="1">
    <citation type="submission" date="2021-03" db="EMBL/GenBank/DDBJ databases">
        <title>Genomic Encyclopedia of Type Strains, Phase IV (KMG-IV): sequencing the most valuable type-strain genomes for metagenomic binning, comparative biology and taxonomic classification.</title>
        <authorList>
            <person name="Goeker M."/>
        </authorList>
    </citation>
    <scope>NUCLEOTIDE SEQUENCE [LARGE SCALE GENOMIC DNA]</scope>
    <source>
        <strain evidence="1 2">DSM 40499</strain>
    </source>
</reference>
<dbReference type="RefSeq" id="WP_162494760.1">
    <property type="nucleotide sequence ID" value="NZ_CP016279.1"/>
</dbReference>
<evidence type="ECO:0000313" key="2">
    <source>
        <dbReference type="Proteomes" id="UP001519309"/>
    </source>
</evidence>
<protein>
    <recommendedName>
        <fullName evidence="3">Transposase</fullName>
    </recommendedName>
</protein>
<dbReference type="EMBL" id="JAGGLP010000046">
    <property type="protein sequence ID" value="MBP2056407.1"/>
    <property type="molecule type" value="Genomic_DNA"/>
</dbReference>
<dbReference type="Proteomes" id="UP001519309">
    <property type="component" value="Unassembled WGS sequence"/>
</dbReference>
<proteinExistence type="predicted"/>